<dbReference type="EMBL" id="MVJN01000002">
    <property type="protein sequence ID" value="RAP37907.1"/>
    <property type="molecule type" value="Genomic_DNA"/>
</dbReference>
<proteinExistence type="predicted"/>
<protein>
    <submittedName>
        <fullName evidence="1">Uncharacterized protein</fullName>
    </submittedName>
</protein>
<organism evidence="1 2">
    <name type="scientific">Legionella quinlivanii</name>
    <dbReference type="NCBI Taxonomy" id="45073"/>
    <lineage>
        <taxon>Bacteria</taxon>
        <taxon>Pseudomonadati</taxon>
        <taxon>Pseudomonadota</taxon>
        <taxon>Gammaproteobacteria</taxon>
        <taxon>Legionellales</taxon>
        <taxon>Legionellaceae</taxon>
        <taxon>Legionella</taxon>
    </lineage>
</organism>
<comment type="caution">
    <text evidence="1">The sequence shown here is derived from an EMBL/GenBank/DDBJ whole genome shotgun (WGS) entry which is preliminary data.</text>
</comment>
<dbReference type="AlphaFoldDB" id="A0A364LM05"/>
<evidence type="ECO:0000313" key="1">
    <source>
        <dbReference type="EMBL" id="RAP37907.1"/>
    </source>
</evidence>
<dbReference type="SUPFAM" id="SSF51905">
    <property type="entry name" value="FAD/NAD(P)-binding domain"/>
    <property type="match status" value="1"/>
</dbReference>
<reference evidence="1 2" key="1">
    <citation type="submission" date="2017-02" db="EMBL/GenBank/DDBJ databases">
        <title>Legionella quilivanii strain from human: case report and whole genome sequencing analysis.</title>
        <authorList>
            <person name="Lalancette C."/>
            <person name="Leduc J.-M."/>
            <person name="Levesque S."/>
            <person name="Fournier E."/>
            <person name="Saoud J."/>
            <person name="Faucher S.P."/>
            <person name="Bernard K."/>
            <person name="Martineau C."/>
            <person name="Longtin J."/>
        </authorList>
    </citation>
    <scope>NUCLEOTIDE SEQUENCE [LARGE SCALE GENOMIC DNA]</scope>
    <source>
        <strain evidence="1 2">ID143958</strain>
    </source>
</reference>
<name>A0A364LM05_9GAMM</name>
<dbReference type="RefSeq" id="WP_112218453.1">
    <property type="nucleotide sequence ID" value="NZ_MVJN01000002.1"/>
</dbReference>
<dbReference type="Gene3D" id="3.50.50.60">
    <property type="entry name" value="FAD/NAD(P)-binding domain"/>
    <property type="match status" value="1"/>
</dbReference>
<gene>
    <name evidence="1" type="ORF">B1207_02650</name>
</gene>
<sequence length="592" mass="66507">MSKIIIIGAGLGGLYTANRLINEGIHPDNIVLIDRRSGIYTRPGHIKKSTFSKVQEKTGIDTSDHSPACHIKELERFMYTSLQSKGCLFLNETFIGMKPGEASQECGVITVASDGIQHIYPASYVYDCSGKTGIVARAVNEYQQKQNLDKVFVSRPLVDINPIPDHLIAQIIIADPNSIKNFYNLSSANPVPSYYKRHKSAEQSIATREALQDLGWHYDAFPTFYVHSREAKGKVCAYMEAPHDLSDAKQSEWVNLLLGIYSNGRISSYTPLKSPVKYETKPRIEGFTNEIHVLNRATFKSNALPAVLVGFDALKGTDYRSASGVDSGIDCFEIMLKHTKINKGTIETIDFKSIEDEVFMFIDGLYRSDLTVLQQSRQQSIYNGHNYFSHLYESAATKLSSSDSIKKKHYTHIAARLAVQAASARFTAFESRETEDPLTSLEILNKCLKSLIRVQSLLPANETEEYYQNNERIQKVIQSIRLELDLLDLDSLLAGESSHIQRLSRFCKRLKQNFSSLMGNFAFNTIQKKISNMESCINRQPEDLNKVINQQTSLYSSSQLTSDASPYSSTFFQAPDTVFVRESCSSSATLRF</sequence>
<dbReference type="Proteomes" id="UP000249458">
    <property type="component" value="Unassembled WGS sequence"/>
</dbReference>
<accession>A0A364LM05</accession>
<evidence type="ECO:0000313" key="2">
    <source>
        <dbReference type="Proteomes" id="UP000249458"/>
    </source>
</evidence>
<dbReference type="InterPro" id="IPR036188">
    <property type="entry name" value="FAD/NAD-bd_sf"/>
</dbReference>